<sequence length="157" mass="18126">MIEALEIVLLLVIQSLQYICRTCIAFLLIPFLGLYAFDLFLYIYRMTLYLSQMFNYKRKLGRSKRISRPHSPRLHKRYNSGDCMDTVIGQIRDLRIFLLSAIHSHSKRFFSTTLHTKSAINTAVDTTDVETTSDVSSFTNLHLTRSSEEGYYIAGSI</sequence>
<reference evidence="2" key="3">
    <citation type="submission" date="2025-07" db="EMBL/GenBank/DDBJ databases">
        <authorList>
            <consortium name="NCBI Genome Project"/>
        </authorList>
    </citation>
    <scope>NUCLEOTIDE SEQUENCE</scope>
    <source>
        <strain evidence="2">CBS432</strain>
    </source>
</reference>
<dbReference type="RefSeq" id="XP_033769190.1">
    <property type="nucleotide sequence ID" value="XM_033913299.1"/>
</dbReference>
<protein>
    <submittedName>
        <fullName evidence="2">Irc23p</fullName>
    </submittedName>
</protein>
<gene>
    <name evidence="2" type="primary">IRC23</name>
    <name evidence="2" type="ORF">SPAR_O01860</name>
</gene>
<evidence type="ECO:0000256" key="1">
    <source>
        <dbReference type="SAM" id="Phobius"/>
    </source>
</evidence>
<keyword evidence="1" id="KW-0472">Membrane</keyword>
<name>A0A8B8UZK1_SACPA</name>
<feature type="transmembrane region" description="Helical" evidence="1">
    <location>
        <begin position="7"/>
        <end position="33"/>
    </location>
</feature>
<accession>A0A8B8UZK1</accession>
<evidence type="ECO:0000313" key="2">
    <source>
        <dbReference type="RefSeq" id="XP_033769190.1"/>
    </source>
</evidence>
<dbReference type="GeneID" id="54633615"/>
<reference evidence="2" key="1">
    <citation type="journal article" date="2017" name="Nat. Genet.">
        <title>Contrasting evolutionary genome dynamics between domesticated and wild yeasts.</title>
        <authorList>
            <person name="Yue J.X."/>
            <person name="Li J."/>
            <person name="Aigrain L."/>
            <person name="Hallin J."/>
            <person name="Persson K."/>
            <person name="Oliver K."/>
            <person name="Bergstrom A."/>
            <person name="Coupland P."/>
            <person name="Warringer J."/>
            <person name="Lagomarsino M.C."/>
            <person name="Fischer G."/>
            <person name="Durbin R."/>
            <person name="Liti G."/>
        </authorList>
    </citation>
    <scope>NUCLEOTIDE SEQUENCE</scope>
    <source>
        <strain evidence="2">CBS432</strain>
    </source>
</reference>
<proteinExistence type="predicted"/>
<reference evidence="2" key="2">
    <citation type="submission" date="2020-01" db="EMBL/GenBank/DDBJ databases">
        <title>Population-level Yeast Reference Genomes.</title>
        <authorList>
            <person name="Yue J.-X."/>
        </authorList>
    </citation>
    <scope>NUCLEOTIDE SEQUENCE</scope>
    <source>
        <strain evidence="2">CBS432</strain>
    </source>
</reference>
<dbReference type="OrthoDB" id="4042108at2759"/>
<organism evidence="2">
    <name type="scientific">Saccharomyces paradoxus</name>
    <name type="common">Yeast</name>
    <name type="synonym">Saccharomyces douglasii</name>
    <dbReference type="NCBI Taxonomy" id="27291"/>
    <lineage>
        <taxon>Eukaryota</taxon>
        <taxon>Fungi</taxon>
        <taxon>Dikarya</taxon>
        <taxon>Ascomycota</taxon>
        <taxon>Saccharomycotina</taxon>
        <taxon>Saccharomycetes</taxon>
        <taxon>Saccharomycetales</taxon>
        <taxon>Saccharomycetaceae</taxon>
        <taxon>Saccharomyces</taxon>
    </lineage>
</organism>
<dbReference type="AlphaFoldDB" id="A0A8B8UZK1"/>
<keyword evidence="1" id="KW-0812">Transmembrane</keyword>
<reference evidence="2" key="4">
    <citation type="submission" date="2025-08" db="UniProtKB">
        <authorList>
            <consortium name="RefSeq"/>
        </authorList>
    </citation>
    <scope>IDENTIFICATION</scope>
    <source>
        <strain evidence="2">CBS432</strain>
    </source>
</reference>
<dbReference type="VEuPathDB" id="FungiDB:SPAR_O01860"/>
<feature type="transmembrane region" description="Helical" evidence="1">
    <location>
        <begin position="39"/>
        <end position="56"/>
    </location>
</feature>
<keyword evidence="1" id="KW-1133">Transmembrane helix</keyword>
<dbReference type="KEGG" id="spao:SPAR_O01860"/>